<comment type="caution">
    <text evidence="1">The sequence shown here is derived from an EMBL/GenBank/DDBJ whole genome shotgun (WGS) entry which is preliminary data.</text>
</comment>
<dbReference type="Gene3D" id="3.30.310.50">
    <property type="entry name" value="Alpha-D-phosphohexomutase, C-terminal domain"/>
    <property type="match status" value="1"/>
</dbReference>
<dbReference type="Pfam" id="PF09981">
    <property type="entry name" value="DUF2218"/>
    <property type="match status" value="1"/>
</dbReference>
<dbReference type="AlphaFoldDB" id="A0A8E2QGG3"/>
<gene>
    <name evidence="1" type="ORF">CXK95_03440</name>
</gene>
<dbReference type="RefSeq" id="WP_102827619.1">
    <property type="nucleotide sequence ID" value="NZ_CP065721.1"/>
</dbReference>
<accession>A0A8E2QGG3</accession>
<organism evidence="1 2">
    <name type="scientific">Stutzerimonas degradans</name>
    <dbReference type="NCBI Taxonomy" id="2968968"/>
    <lineage>
        <taxon>Bacteria</taxon>
        <taxon>Pseudomonadati</taxon>
        <taxon>Pseudomonadota</taxon>
        <taxon>Gammaproteobacteria</taxon>
        <taxon>Pseudomonadales</taxon>
        <taxon>Pseudomonadaceae</taxon>
        <taxon>Stutzerimonas</taxon>
    </lineage>
</organism>
<dbReference type="InterPro" id="IPR014543">
    <property type="entry name" value="UCP028291"/>
</dbReference>
<proteinExistence type="predicted"/>
<name>A0A8E2QGG3_9GAMM</name>
<dbReference type="Proteomes" id="UP000235881">
    <property type="component" value="Unassembled WGS sequence"/>
</dbReference>
<dbReference type="PIRSF" id="PIRSF028291">
    <property type="entry name" value="UCP028291"/>
    <property type="match status" value="1"/>
</dbReference>
<evidence type="ECO:0000313" key="2">
    <source>
        <dbReference type="Proteomes" id="UP000235881"/>
    </source>
</evidence>
<protein>
    <submittedName>
        <fullName evidence="1">DUF2218 domain-containing protein</fullName>
    </submittedName>
</protein>
<keyword evidence="2" id="KW-1185">Reference proteome</keyword>
<evidence type="ECO:0000313" key="1">
    <source>
        <dbReference type="EMBL" id="PNF78362.1"/>
    </source>
</evidence>
<sequence>MPQFHAVVLTPRAARNMTRLFKHFAHKGEVELDETRARVQFPFGSCRMLAEADRLLIDCQSEAGEAQKRLSLVIADHLERFSGEEALKVHWQDGALPLTHA</sequence>
<reference evidence="1 2" key="1">
    <citation type="submission" date="2018-01" db="EMBL/GenBank/DDBJ databases">
        <title>Denitrification phenotypes of diverse strains of Pseudomonas stutzeri.</title>
        <authorList>
            <person name="Milligan D.A."/>
            <person name="Bergaust L."/>
            <person name="Bakken L.R."/>
            <person name="Frostegard A."/>
        </authorList>
    </citation>
    <scope>NUCLEOTIDE SEQUENCE [LARGE SCALE GENOMIC DNA]</scope>
    <source>
        <strain evidence="1 2">DSM 50238</strain>
    </source>
</reference>
<dbReference type="EMBL" id="POUK01000001">
    <property type="protein sequence ID" value="PNF78362.1"/>
    <property type="molecule type" value="Genomic_DNA"/>
</dbReference>